<sequence length="140" mass="16561">MIANKRYQERNLKIIKLNALPKSKSFAEVAVRVFLKLILISMKKIVKKSQQFARSASCQQLKRMKKYTLLLLAFFLRTFNCLNKRFFNKSLNNSNNIKIHKAKRVIQQAEEFHKLSSKHLNKIRIKLQVIINQMTQVKKT</sequence>
<proteinExistence type="predicted"/>
<dbReference type="RefSeq" id="XP_012654323.1">
    <property type="nucleotide sequence ID" value="XM_012798869.1"/>
</dbReference>
<organism evidence="1 2">
    <name type="scientific">Tetrahymena thermophila (strain SB210)</name>
    <dbReference type="NCBI Taxonomy" id="312017"/>
    <lineage>
        <taxon>Eukaryota</taxon>
        <taxon>Sar</taxon>
        <taxon>Alveolata</taxon>
        <taxon>Ciliophora</taxon>
        <taxon>Intramacronucleata</taxon>
        <taxon>Oligohymenophorea</taxon>
        <taxon>Hymenostomatida</taxon>
        <taxon>Tetrahymenina</taxon>
        <taxon>Tetrahymenidae</taxon>
        <taxon>Tetrahymena</taxon>
    </lineage>
</organism>
<keyword evidence="2" id="KW-1185">Reference proteome</keyword>
<accession>W7XGA5</accession>
<gene>
    <name evidence="1" type="ORF">TTHERM_000309968</name>
</gene>
<dbReference type="EMBL" id="GG662608">
    <property type="protein sequence ID" value="EWS73136.1"/>
    <property type="molecule type" value="Genomic_DNA"/>
</dbReference>
<evidence type="ECO:0000313" key="2">
    <source>
        <dbReference type="Proteomes" id="UP000009168"/>
    </source>
</evidence>
<dbReference type="KEGG" id="tet:TTHERM_000309968"/>
<protein>
    <submittedName>
        <fullName evidence="1">Uncharacterized protein</fullName>
    </submittedName>
</protein>
<reference evidence="2" key="1">
    <citation type="journal article" date="2006" name="PLoS Biol.">
        <title>Macronuclear genome sequence of the ciliate Tetrahymena thermophila, a model eukaryote.</title>
        <authorList>
            <person name="Eisen J.A."/>
            <person name="Coyne R.S."/>
            <person name="Wu M."/>
            <person name="Wu D."/>
            <person name="Thiagarajan M."/>
            <person name="Wortman J.R."/>
            <person name="Badger J.H."/>
            <person name="Ren Q."/>
            <person name="Amedeo P."/>
            <person name="Jones K.M."/>
            <person name="Tallon L.J."/>
            <person name="Delcher A.L."/>
            <person name="Salzberg S.L."/>
            <person name="Silva J.C."/>
            <person name="Haas B.J."/>
            <person name="Majoros W.H."/>
            <person name="Farzad M."/>
            <person name="Carlton J.M."/>
            <person name="Smith R.K. Jr."/>
            <person name="Garg J."/>
            <person name="Pearlman R.E."/>
            <person name="Karrer K.M."/>
            <person name="Sun L."/>
            <person name="Manning G."/>
            <person name="Elde N.C."/>
            <person name="Turkewitz A.P."/>
            <person name="Asai D.J."/>
            <person name="Wilkes D.E."/>
            <person name="Wang Y."/>
            <person name="Cai H."/>
            <person name="Collins K."/>
            <person name="Stewart B.A."/>
            <person name="Lee S.R."/>
            <person name="Wilamowska K."/>
            <person name="Weinberg Z."/>
            <person name="Ruzzo W.L."/>
            <person name="Wloga D."/>
            <person name="Gaertig J."/>
            <person name="Frankel J."/>
            <person name="Tsao C.-C."/>
            <person name="Gorovsky M.A."/>
            <person name="Keeling P.J."/>
            <person name="Waller R.F."/>
            <person name="Patron N.J."/>
            <person name="Cherry J.M."/>
            <person name="Stover N.A."/>
            <person name="Krieger C.J."/>
            <person name="del Toro C."/>
            <person name="Ryder H.F."/>
            <person name="Williamson S.C."/>
            <person name="Barbeau R.A."/>
            <person name="Hamilton E.P."/>
            <person name="Orias E."/>
        </authorList>
    </citation>
    <scope>NUCLEOTIDE SEQUENCE [LARGE SCALE GENOMIC DNA]</scope>
    <source>
        <strain evidence="2">SB210</strain>
    </source>
</reference>
<name>W7XGA5_TETTS</name>
<dbReference type="InParanoid" id="W7XGA5"/>
<dbReference type="GeneID" id="24438324"/>
<dbReference type="Proteomes" id="UP000009168">
    <property type="component" value="Unassembled WGS sequence"/>
</dbReference>
<dbReference type="AlphaFoldDB" id="W7XGA5"/>
<evidence type="ECO:0000313" key="1">
    <source>
        <dbReference type="EMBL" id="EWS73136.1"/>
    </source>
</evidence>